<dbReference type="InterPro" id="IPR002182">
    <property type="entry name" value="NB-ARC"/>
</dbReference>
<dbReference type="PANTHER" id="PTHR36766:SF44">
    <property type="entry name" value="NBS-CODING RESISTANCE GENE ANALOG"/>
    <property type="match status" value="1"/>
</dbReference>
<dbReference type="Gramene" id="PHT73658">
    <property type="protein sequence ID" value="PHT73658"/>
    <property type="gene ID" value="T459_24443"/>
</dbReference>
<dbReference type="Gene3D" id="1.10.8.430">
    <property type="entry name" value="Helical domain of apoptotic protease-activating factors"/>
    <property type="match status" value="1"/>
</dbReference>
<evidence type="ECO:0000313" key="5">
    <source>
        <dbReference type="EMBL" id="PHT73658.1"/>
    </source>
</evidence>
<dbReference type="STRING" id="4072.A0A2G2YV56"/>
<gene>
    <name evidence="5" type="ORF">T459_24443</name>
</gene>
<keyword evidence="6" id="KW-1185">Reference proteome</keyword>
<dbReference type="EMBL" id="AYRZ02000009">
    <property type="protein sequence ID" value="PHT73658.1"/>
    <property type="molecule type" value="Genomic_DNA"/>
</dbReference>
<dbReference type="InterPro" id="IPR027417">
    <property type="entry name" value="P-loop_NTPase"/>
</dbReference>
<dbReference type="PANTHER" id="PTHR36766">
    <property type="entry name" value="PLANT BROAD-SPECTRUM MILDEW RESISTANCE PROTEIN RPW8"/>
    <property type="match status" value="1"/>
</dbReference>
<protein>
    <recommendedName>
        <fullName evidence="4">NB-ARC domain-containing protein</fullName>
    </recommendedName>
</protein>
<evidence type="ECO:0000313" key="6">
    <source>
        <dbReference type="Proteomes" id="UP000222542"/>
    </source>
</evidence>
<accession>A0A2G2YV56</accession>
<dbReference type="SUPFAM" id="SSF52540">
    <property type="entry name" value="P-loop containing nucleoside triphosphate hydrolases"/>
    <property type="match status" value="1"/>
</dbReference>
<name>A0A2G2YV56_CAPAN</name>
<dbReference type="GO" id="GO:0006952">
    <property type="term" value="P:defense response"/>
    <property type="evidence" value="ECO:0007669"/>
    <property type="project" value="UniProtKB-KW"/>
</dbReference>
<evidence type="ECO:0000259" key="4">
    <source>
        <dbReference type="Pfam" id="PF00931"/>
    </source>
</evidence>
<organism evidence="5 6">
    <name type="scientific">Capsicum annuum</name>
    <name type="common">Capsicum pepper</name>
    <dbReference type="NCBI Taxonomy" id="4072"/>
    <lineage>
        <taxon>Eukaryota</taxon>
        <taxon>Viridiplantae</taxon>
        <taxon>Streptophyta</taxon>
        <taxon>Embryophyta</taxon>
        <taxon>Tracheophyta</taxon>
        <taxon>Spermatophyta</taxon>
        <taxon>Magnoliopsida</taxon>
        <taxon>eudicotyledons</taxon>
        <taxon>Gunneridae</taxon>
        <taxon>Pentapetalae</taxon>
        <taxon>asterids</taxon>
        <taxon>lamiids</taxon>
        <taxon>Solanales</taxon>
        <taxon>Solanaceae</taxon>
        <taxon>Solanoideae</taxon>
        <taxon>Capsiceae</taxon>
        <taxon>Capsicum</taxon>
    </lineage>
</organism>
<reference evidence="5 6" key="2">
    <citation type="journal article" date="2017" name="Genome Biol.">
        <title>New reference genome sequences of hot pepper reveal the massive evolution of plant disease-resistance genes by retroduplication.</title>
        <authorList>
            <person name="Kim S."/>
            <person name="Park J."/>
            <person name="Yeom S.I."/>
            <person name="Kim Y.M."/>
            <person name="Seo E."/>
            <person name="Kim K.T."/>
            <person name="Kim M.S."/>
            <person name="Lee J.M."/>
            <person name="Cheong K."/>
            <person name="Shin H.S."/>
            <person name="Kim S.B."/>
            <person name="Han K."/>
            <person name="Lee J."/>
            <person name="Park M."/>
            <person name="Lee H.A."/>
            <person name="Lee H.Y."/>
            <person name="Lee Y."/>
            <person name="Oh S."/>
            <person name="Lee J.H."/>
            <person name="Choi E."/>
            <person name="Choi E."/>
            <person name="Lee S.E."/>
            <person name="Jeon J."/>
            <person name="Kim H."/>
            <person name="Choi G."/>
            <person name="Song H."/>
            <person name="Lee J."/>
            <person name="Lee S.C."/>
            <person name="Kwon J.K."/>
            <person name="Lee H.Y."/>
            <person name="Koo N."/>
            <person name="Hong Y."/>
            <person name="Kim R.W."/>
            <person name="Kang W.H."/>
            <person name="Huh J.H."/>
            <person name="Kang B.C."/>
            <person name="Yang T.J."/>
            <person name="Lee Y.H."/>
            <person name="Bennetzen J.L."/>
            <person name="Choi D."/>
        </authorList>
    </citation>
    <scope>NUCLEOTIDE SEQUENCE [LARGE SCALE GENOMIC DNA]</scope>
    <source>
        <strain evidence="6">cv. CM334</strain>
    </source>
</reference>
<reference evidence="5 6" key="1">
    <citation type="journal article" date="2014" name="Nat. Genet.">
        <title>Genome sequence of the hot pepper provides insights into the evolution of pungency in Capsicum species.</title>
        <authorList>
            <person name="Kim S."/>
            <person name="Park M."/>
            <person name="Yeom S.I."/>
            <person name="Kim Y.M."/>
            <person name="Lee J.M."/>
            <person name="Lee H.A."/>
            <person name="Seo E."/>
            <person name="Choi J."/>
            <person name="Cheong K."/>
            <person name="Kim K.T."/>
            <person name="Jung K."/>
            <person name="Lee G.W."/>
            <person name="Oh S.K."/>
            <person name="Bae C."/>
            <person name="Kim S.B."/>
            <person name="Lee H.Y."/>
            <person name="Kim S.Y."/>
            <person name="Kim M.S."/>
            <person name="Kang B.C."/>
            <person name="Jo Y.D."/>
            <person name="Yang H.B."/>
            <person name="Jeong H.J."/>
            <person name="Kang W.H."/>
            <person name="Kwon J.K."/>
            <person name="Shin C."/>
            <person name="Lim J.Y."/>
            <person name="Park J.H."/>
            <person name="Huh J.H."/>
            <person name="Kim J.S."/>
            <person name="Kim B.D."/>
            <person name="Cohen O."/>
            <person name="Paran I."/>
            <person name="Suh M.C."/>
            <person name="Lee S.B."/>
            <person name="Kim Y.K."/>
            <person name="Shin Y."/>
            <person name="Noh S.J."/>
            <person name="Park J."/>
            <person name="Seo Y.S."/>
            <person name="Kwon S.Y."/>
            <person name="Kim H.A."/>
            <person name="Park J.M."/>
            <person name="Kim H.J."/>
            <person name="Choi S.B."/>
            <person name="Bosland P.W."/>
            <person name="Reeves G."/>
            <person name="Jo S.H."/>
            <person name="Lee B.W."/>
            <person name="Cho H.T."/>
            <person name="Choi H.S."/>
            <person name="Lee M.S."/>
            <person name="Yu Y."/>
            <person name="Do Choi Y."/>
            <person name="Park B.S."/>
            <person name="van Deynze A."/>
            <person name="Ashrafi H."/>
            <person name="Hill T."/>
            <person name="Kim W.T."/>
            <person name="Pai H.S."/>
            <person name="Ahn H.K."/>
            <person name="Yeam I."/>
            <person name="Giovannoni J.J."/>
            <person name="Rose J.K."/>
            <person name="Sorensen I."/>
            <person name="Lee S.J."/>
            <person name="Kim R.W."/>
            <person name="Choi I.Y."/>
            <person name="Choi B.S."/>
            <person name="Lim J.S."/>
            <person name="Lee Y.H."/>
            <person name="Choi D."/>
        </authorList>
    </citation>
    <scope>NUCLEOTIDE SEQUENCE [LARGE SCALE GENOMIC DNA]</scope>
    <source>
        <strain evidence="6">cv. CM334</strain>
    </source>
</reference>
<evidence type="ECO:0000256" key="2">
    <source>
        <dbReference type="ARBA" id="ARBA00022821"/>
    </source>
</evidence>
<dbReference type="PRINTS" id="PR00364">
    <property type="entry name" value="DISEASERSIST"/>
</dbReference>
<dbReference type="InterPro" id="IPR042197">
    <property type="entry name" value="Apaf_helical"/>
</dbReference>
<dbReference type="GO" id="GO:0043531">
    <property type="term" value="F:ADP binding"/>
    <property type="evidence" value="ECO:0007669"/>
    <property type="project" value="InterPro"/>
</dbReference>
<keyword evidence="1" id="KW-0433">Leucine-rich repeat</keyword>
<feature type="region of interest" description="Disordered" evidence="3">
    <location>
        <begin position="30"/>
        <end position="60"/>
    </location>
</feature>
<proteinExistence type="predicted"/>
<keyword evidence="2" id="KW-0611">Plant defense</keyword>
<feature type="domain" description="NB-ARC" evidence="4">
    <location>
        <begin position="69"/>
        <end position="167"/>
    </location>
</feature>
<dbReference type="Pfam" id="PF00931">
    <property type="entry name" value="NB-ARC"/>
    <property type="match status" value="1"/>
</dbReference>
<comment type="caution">
    <text evidence="5">The sequence shown here is derived from an EMBL/GenBank/DDBJ whole genome shotgun (WGS) entry which is preliminary data.</text>
</comment>
<dbReference type="Proteomes" id="UP000222542">
    <property type="component" value="Unassembled WGS sequence"/>
</dbReference>
<dbReference type="Gene3D" id="3.40.50.300">
    <property type="entry name" value="P-loop containing nucleotide triphosphate hydrolases"/>
    <property type="match status" value="1"/>
</dbReference>
<sequence>MVNDDILRVLAQERLSDSLQQVAEDIDRVQNESPKIQVKGKQASSKSLAQDSSSTKDFPNIKNVMVGRDDEKERLLQELRRGFSGELKVIPIIDMGGIGKSTTLAKEVYNDVSVLHCFDVHAWATVSQQHDVKEILLSLLCSTIKLDDADKIKDEAELADMLHKILNEVACYAGTENLPLQISFMDQDESWNLFKSAAFANETLPSEFETIGKQIVDKCQGLPLTTVVVAGLLRKSKTIIEDWETVAENVNNLLKRTRSILSFCRYSSVLSNQSLNISSYSESRTWVR</sequence>
<evidence type="ECO:0000256" key="1">
    <source>
        <dbReference type="ARBA" id="ARBA00022614"/>
    </source>
</evidence>
<evidence type="ECO:0000256" key="3">
    <source>
        <dbReference type="SAM" id="MobiDB-lite"/>
    </source>
</evidence>
<feature type="compositionally biased region" description="Low complexity" evidence="3">
    <location>
        <begin position="41"/>
        <end position="53"/>
    </location>
</feature>
<dbReference type="AlphaFoldDB" id="A0A2G2YV56"/>